<comment type="caution">
    <text evidence="1">The sequence shown here is derived from an EMBL/GenBank/DDBJ whole genome shotgun (WGS) entry which is preliminary data.</text>
</comment>
<dbReference type="RefSeq" id="WP_311362257.1">
    <property type="nucleotide sequence ID" value="NZ_JAVRIE010000005.1"/>
</dbReference>
<dbReference type="EMBL" id="JAVRIE010000005">
    <property type="protein sequence ID" value="MDT0583488.1"/>
    <property type="molecule type" value="Genomic_DNA"/>
</dbReference>
<protein>
    <recommendedName>
        <fullName evidence="3">Alpha/beta hydrolase</fullName>
    </recommendedName>
</protein>
<dbReference type="AlphaFoldDB" id="A0AAW8R233"/>
<gene>
    <name evidence="1" type="ORF">RM544_13145</name>
</gene>
<organism evidence="1 2">
    <name type="scientific">Brumicola blandensis</name>
    <dbReference type="NCBI Taxonomy" id="3075611"/>
    <lineage>
        <taxon>Bacteria</taxon>
        <taxon>Pseudomonadati</taxon>
        <taxon>Pseudomonadota</taxon>
        <taxon>Gammaproteobacteria</taxon>
        <taxon>Alteromonadales</taxon>
        <taxon>Alteromonadaceae</taxon>
        <taxon>Brumicola</taxon>
    </lineage>
</organism>
<dbReference type="SUPFAM" id="SSF53474">
    <property type="entry name" value="alpha/beta-Hydrolases"/>
    <property type="match status" value="1"/>
</dbReference>
<name>A0AAW8R233_9ALTE</name>
<dbReference type="InterPro" id="IPR029058">
    <property type="entry name" value="AB_hydrolase_fold"/>
</dbReference>
<reference evidence="1 2" key="1">
    <citation type="submission" date="2023-09" db="EMBL/GenBank/DDBJ databases">
        <authorList>
            <person name="Rey-Velasco X."/>
        </authorList>
    </citation>
    <scope>NUCLEOTIDE SEQUENCE [LARGE SCALE GENOMIC DNA]</scope>
    <source>
        <strain evidence="1 2">W409</strain>
    </source>
</reference>
<evidence type="ECO:0008006" key="3">
    <source>
        <dbReference type="Google" id="ProtNLM"/>
    </source>
</evidence>
<proteinExistence type="predicted"/>
<dbReference type="Proteomes" id="UP001249020">
    <property type="component" value="Unassembled WGS sequence"/>
</dbReference>
<keyword evidence="2" id="KW-1185">Reference proteome</keyword>
<evidence type="ECO:0000313" key="1">
    <source>
        <dbReference type="EMBL" id="MDT0583488.1"/>
    </source>
</evidence>
<accession>A0AAW8R233</accession>
<sequence length="211" mass="23884">MTEELVKAEISNIIYFVGGGADKTRERFGVVRWGPTNLMGFAQVAFNMKKGPYSETAYFGYLDKKKIIQDIVKRKLANPKIRINLIGHSRGGAVAKDIAMKELRKLNIKANIVISLDPVKAKRRHPFRVPSKKGVKNVKTYVCIFANPSRRDPTDFIAKVGGQYGFRLQTQSHYFVEADLNHGQPIPMMQFPLNDKGKTVFDILLKESNKK</sequence>
<evidence type="ECO:0000313" key="2">
    <source>
        <dbReference type="Proteomes" id="UP001249020"/>
    </source>
</evidence>